<evidence type="ECO:0000313" key="2">
    <source>
        <dbReference type="EMBL" id="ABQ11839.1"/>
    </source>
</evidence>
<dbReference type="AlphaFoldDB" id="A6YHK0"/>
<geneLocation type="mitochondrion" evidence="2"/>
<reference evidence="2" key="1">
    <citation type="journal article" date="2007" name="Mol. Biol. Evol.">
        <title>Glass sponges and bilaterian animals share derived mitochondrial genomic features: a common ancestry or parallel evolution?</title>
        <authorList>
            <person name="Haen K.M."/>
            <person name="Lang B.F."/>
            <person name="Pomponi S.A."/>
            <person name="Lavrov D.V."/>
        </authorList>
    </citation>
    <scope>NUCLEOTIDE SEQUENCE</scope>
</reference>
<feature type="region of interest" description="Disordered" evidence="1">
    <location>
        <begin position="238"/>
        <end position="273"/>
    </location>
</feature>
<accession>A6YHK0</accession>
<protein>
    <submittedName>
        <fullName evidence="2">Orf909</fullName>
    </submittedName>
</protein>
<name>A6YHK0_9METZ</name>
<gene>
    <name evidence="2" type="primary">orf909</name>
</gene>
<organism evidence="2">
    <name type="scientific">Iphiteon panicea</name>
    <dbReference type="NCBI Taxonomy" id="436082"/>
    <lineage>
        <taxon>Eukaryota</taxon>
        <taxon>Metazoa</taxon>
        <taxon>Porifera</taxon>
        <taxon>Hexactinellida</taxon>
        <taxon>Hexasterophora</taxon>
        <taxon>Hexactinosida</taxon>
        <taxon>Dactylocalycidae</taxon>
        <taxon>Iphiteon</taxon>
    </lineage>
</organism>
<proteinExistence type="predicted"/>
<sequence length="303" mass="35449">MSNNTLYSKYNKETLIQHQTIDLLNTHHKHPLPPPLTLKKKKIILSSLLNNYTYNHPNITHTHSKYGISSKKWIEKTLKSTEEIIRTSKRSTVWLSKTYDTNSLYPWSSHQNKQVITTKLFLQEKEMKKQKHITFTTYNKQQNSKWIAQQKGESTTHYKLALKTSKNNIPHNTLQIHLKELTNNTIIKKMTNKEYGKLIIQTMDKQNKTTNTHNTTHMITTVTNSKNKIQEKNDEQYSHKNIDSNTTHLQYPKKSNKNKPGYQKNEALTTSTDKKDRFSTCNTIIHNTTTNSIHIQTHSSIKH</sequence>
<keyword evidence="2" id="KW-0496">Mitochondrion</keyword>
<dbReference type="EMBL" id="EF537576">
    <property type="protein sequence ID" value="ABQ11839.1"/>
    <property type="molecule type" value="Genomic_DNA"/>
</dbReference>
<evidence type="ECO:0000256" key="1">
    <source>
        <dbReference type="SAM" id="MobiDB-lite"/>
    </source>
</evidence>